<dbReference type="PROSITE" id="PS50294">
    <property type="entry name" value="WD_REPEATS_REGION"/>
    <property type="match status" value="1"/>
</dbReference>
<dbReference type="PROSITE" id="PS50082">
    <property type="entry name" value="WD_REPEATS_2"/>
    <property type="match status" value="1"/>
</dbReference>
<evidence type="ECO:0000256" key="2">
    <source>
        <dbReference type="ARBA" id="ARBA00022737"/>
    </source>
</evidence>
<accession>A0A0G4I0A2</accession>
<dbReference type="InterPro" id="IPR015943">
    <property type="entry name" value="WD40/YVTN_repeat-like_dom_sf"/>
</dbReference>
<dbReference type="GO" id="GO:0005634">
    <property type="term" value="C:nucleus"/>
    <property type="evidence" value="ECO:0007669"/>
    <property type="project" value="TreeGrafter"/>
</dbReference>
<proteinExistence type="predicted"/>
<dbReference type="GO" id="GO:1990841">
    <property type="term" value="F:promoter-specific chromatin binding"/>
    <property type="evidence" value="ECO:0007669"/>
    <property type="project" value="TreeGrafter"/>
</dbReference>
<dbReference type="InterPro" id="IPR001680">
    <property type="entry name" value="WD40_rpt"/>
</dbReference>
<gene>
    <name evidence="5" type="ORF">Cvel_9897</name>
</gene>
<organism evidence="5">
    <name type="scientific">Chromera velia CCMP2878</name>
    <dbReference type="NCBI Taxonomy" id="1169474"/>
    <lineage>
        <taxon>Eukaryota</taxon>
        <taxon>Sar</taxon>
        <taxon>Alveolata</taxon>
        <taxon>Colpodellida</taxon>
        <taxon>Chromeraceae</taxon>
        <taxon>Chromera</taxon>
    </lineage>
</organism>
<evidence type="ECO:0000256" key="3">
    <source>
        <dbReference type="PROSITE-ProRule" id="PRU00221"/>
    </source>
</evidence>
<dbReference type="InterPro" id="IPR051350">
    <property type="entry name" value="WD_repeat-ST_regulator"/>
</dbReference>
<dbReference type="InterPro" id="IPR019775">
    <property type="entry name" value="WD40_repeat_CS"/>
</dbReference>
<dbReference type="VEuPathDB" id="CryptoDB:Cvel_9897"/>
<evidence type="ECO:0000313" key="5">
    <source>
        <dbReference type="EMBL" id="CEM50273.1"/>
    </source>
</evidence>
<dbReference type="EMBL" id="CDMZ01004613">
    <property type="protein sequence ID" value="CEM50273.1"/>
    <property type="molecule type" value="Genomic_DNA"/>
</dbReference>
<name>A0A0G4I0A2_9ALVE</name>
<reference evidence="5" key="1">
    <citation type="submission" date="2014-11" db="EMBL/GenBank/DDBJ databases">
        <authorList>
            <person name="Otto D Thomas"/>
            <person name="Naeem Raeece"/>
        </authorList>
    </citation>
    <scope>NUCLEOTIDE SEQUENCE</scope>
</reference>
<sequence length="693" mass="76548">MQKTKTSPLLALPLHPNRDESSTAGEGVDESSAAAAAKKTRIEAEEQQPEVQAAAAEAARDKKGPKPFEALAGVNGGDPYDVLVWGMEGSGKTTMLRDFLGAFGNHEEGLKELQRAKKEDTPPVVFPVSFFGKKLRILKCSGKEQCYALIRDQLGRTKWLFLVYKPTMEAQEVFSFLEKAIRDGLSAGCRILLIANLWNVLRGAERKVDRLELQDLALKRSMCYVVETTFFFDALSMVAPTFPMQTCRPLTHRPPPGFGFPTENGVREDPRTPPIATGSLGESRRGGDIGRKVETEEEVMPQLMLLRPSLKGTESMGRQAGEKPREEGGWNDVRCVQKVTESESAVTCVCFGQERQHFHYYLLAAAAKDGNVVIYRIYRTEMERAQMSKDLLDKIQSVTSGQRSQFDAALASEHSMVATHTRLVGHSGEASSMCFSPLEDQVVTASIDKTVRVWDSETGEMKKVFTDSLPCLVAAFLPFNPNIFVATNTNAVLRLMNLHNGTVHQKLKVETAVRALTFDDTGRYGMAGTKAGHIHILEASGDKNLKFKFRLQVATAPITCMTFVPSKDPQRHPMLLVSHCDSLVSIVDFYGQAAGMLSCMLQRRVKVEHSLLPLRCCYSDHGGGFLISGSEDKEVYVYALAKGAQYKAATLEHHRAPVLAVATNALDSLLVSADSMGSIAMWRRYDFSHLNQK</sequence>
<dbReference type="Gene3D" id="3.40.50.300">
    <property type="entry name" value="P-loop containing nucleotide triphosphate hydrolases"/>
    <property type="match status" value="1"/>
</dbReference>
<dbReference type="PROSITE" id="PS00678">
    <property type="entry name" value="WD_REPEATS_1"/>
    <property type="match status" value="1"/>
</dbReference>
<keyword evidence="2" id="KW-0677">Repeat</keyword>
<dbReference type="InterPro" id="IPR036322">
    <property type="entry name" value="WD40_repeat_dom_sf"/>
</dbReference>
<feature type="region of interest" description="Disordered" evidence="4">
    <location>
        <begin position="261"/>
        <end position="288"/>
    </location>
</feature>
<dbReference type="SMART" id="SM00320">
    <property type="entry name" value="WD40"/>
    <property type="match status" value="7"/>
</dbReference>
<dbReference type="AlphaFoldDB" id="A0A0G4I0A2"/>
<evidence type="ECO:0000256" key="4">
    <source>
        <dbReference type="SAM" id="MobiDB-lite"/>
    </source>
</evidence>
<feature type="region of interest" description="Disordered" evidence="4">
    <location>
        <begin position="1"/>
        <end position="71"/>
    </location>
</feature>
<dbReference type="PANTHER" id="PTHR22838:SF4">
    <property type="entry name" value="WD REPEAT-CONTAINING PROTEIN 13"/>
    <property type="match status" value="1"/>
</dbReference>
<evidence type="ECO:0000256" key="1">
    <source>
        <dbReference type="ARBA" id="ARBA00022574"/>
    </source>
</evidence>
<keyword evidence="1 3" id="KW-0853">WD repeat</keyword>
<dbReference type="InterPro" id="IPR027417">
    <property type="entry name" value="P-loop_NTPase"/>
</dbReference>
<dbReference type="PANTHER" id="PTHR22838">
    <property type="entry name" value="WD REPEAT PROTEIN 26-RELATED"/>
    <property type="match status" value="1"/>
</dbReference>
<feature type="repeat" description="WD" evidence="3">
    <location>
        <begin position="423"/>
        <end position="464"/>
    </location>
</feature>
<dbReference type="SUPFAM" id="SSF52540">
    <property type="entry name" value="P-loop containing nucleoside triphosphate hydrolases"/>
    <property type="match status" value="1"/>
</dbReference>
<dbReference type="Pfam" id="PF00400">
    <property type="entry name" value="WD40"/>
    <property type="match status" value="2"/>
</dbReference>
<dbReference type="PhylomeDB" id="A0A0G4I0A2"/>
<dbReference type="SUPFAM" id="SSF50978">
    <property type="entry name" value="WD40 repeat-like"/>
    <property type="match status" value="1"/>
</dbReference>
<dbReference type="Gene3D" id="2.130.10.10">
    <property type="entry name" value="YVTN repeat-like/Quinoprotein amine dehydrogenase"/>
    <property type="match status" value="2"/>
</dbReference>
<protein>
    <submittedName>
        <fullName evidence="5">Uncharacterized protein</fullName>
    </submittedName>
</protein>